<dbReference type="PANTHER" id="PTHR35090">
    <property type="entry name" value="DNA-DIRECTED RNA POLYMERASE SUBUNIT I"/>
    <property type="match status" value="1"/>
</dbReference>
<organism evidence="2 3">
    <name type="scientific">Conexivisphaera calida</name>
    <dbReference type="NCBI Taxonomy" id="1874277"/>
    <lineage>
        <taxon>Archaea</taxon>
        <taxon>Nitrososphaerota</taxon>
        <taxon>Conexivisphaeria</taxon>
        <taxon>Conexivisphaerales</taxon>
        <taxon>Conexivisphaeraceae</taxon>
        <taxon>Conexivisphaera</taxon>
    </lineage>
</organism>
<accession>A0A4P2VNF0</accession>
<dbReference type="Pfam" id="PF02830">
    <property type="entry name" value="V4R"/>
    <property type="match status" value="1"/>
</dbReference>
<dbReference type="GeneID" id="55584900"/>
<dbReference type="SUPFAM" id="SSF111126">
    <property type="entry name" value="Ligand-binding domain in the NO signalling and Golgi transport"/>
    <property type="match status" value="1"/>
</dbReference>
<dbReference type="InterPro" id="IPR004096">
    <property type="entry name" value="V4R"/>
</dbReference>
<name>A0A4P2VNF0_9ARCH</name>
<dbReference type="PANTHER" id="PTHR35090:SF1">
    <property type="entry name" value="SLR0144 PROTEIN"/>
    <property type="match status" value="1"/>
</dbReference>
<dbReference type="SMART" id="SM00989">
    <property type="entry name" value="V4R"/>
    <property type="match status" value="1"/>
</dbReference>
<protein>
    <recommendedName>
        <fullName evidence="1">4-vinyl reductase 4VR domain-containing protein</fullName>
    </recommendedName>
</protein>
<gene>
    <name evidence="2" type="ORF">NAS2_1089</name>
</gene>
<dbReference type="Proteomes" id="UP000509448">
    <property type="component" value="Chromosome"/>
</dbReference>
<feature type="domain" description="4-vinyl reductase 4VR" evidence="1">
    <location>
        <begin position="202"/>
        <end position="264"/>
    </location>
</feature>
<dbReference type="Gene3D" id="3.30.1380.20">
    <property type="entry name" value="Trafficking protein particle complex subunit 3"/>
    <property type="match status" value="1"/>
</dbReference>
<dbReference type="KEGG" id="ccai:NAS2_1089"/>
<proteinExistence type="predicted"/>
<evidence type="ECO:0000313" key="2">
    <source>
        <dbReference type="EMBL" id="BBE42478.1"/>
    </source>
</evidence>
<evidence type="ECO:0000313" key="3">
    <source>
        <dbReference type="Proteomes" id="UP000509448"/>
    </source>
</evidence>
<sequence>MSSGSAGANFEVPFIAIEPGRRLVAMSLRAKESNLATVASVLYSKIAVAGVRILGFSCSADGDEFLCVGLGDYTNASALPAEVAAALAVIPGVADVKIYESSVEGFAAVRGLVLESAEARAVLMSARALAGLFQGPREYLGEDAGAAFVYYEGFFTGRATGEYLSQFGRERALAMLPGIWEARGYGTPIETLSDPNGGHYRFEVGRLVECDVLSKYVKGRARTSNFFRGMIAGALSSIEGGEWDVEEVECINDGSDKCAFEARRRK</sequence>
<dbReference type="AlphaFoldDB" id="A0A4P2VNF0"/>
<evidence type="ECO:0000259" key="1">
    <source>
        <dbReference type="SMART" id="SM00989"/>
    </source>
</evidence>
<dbReference type="InterPro" id="IPR024096">
    <property type="entry name" value="NO_sig/Golgi_transp_ligand-bd"/>
</dbReference>
<keyword evidence="3" id="KW-1185">Reference proteome</keyword>
<reference evidence="2 3" key="1">
    <citation type="journal article" date="2019" name="ISME J.">
        <title>Isolation and characterization of a thermophilic sulfur- and iron-reducing thaumarchaeote from a terrestrial acidic hot spring.</title>
        <authorList>
            <person name="Kato S."/>
            <person name="Itoh T."/>
            <person name="Yuki M."/>
            <person name="Nagamori M."/>
            <person name="Ohnishi M."/>
            <person name="Uematsu K."/>
            <person name="Suzuki K."/>
            <person name="Takashina T."/>
            <person name="Ohkuma M."/>
        </authorList>
    </citation>
    <scope>NUCLEOTIDE SEQUENCE [LARGE SCALE GENOMIC DNA]</scope>
    <source>
        <strain evidence="2 3">NAS-02</strain>
    </source>
</reference>
<dbReference type="EMBL" id="AP018732">
    <property type="protein sequence ID" value="BBE42478.1"/>
    <property type="molecule type" value="Genomic_DNA"/>
</dbReference>
<dbReference type="RefSeq" id="WP_174448708.1">
    <property type="nucleotide sequence ID" value="NZ_AP018732.1"/>
</dbReference>